<dbReference type="RefSeq" id="WP_206611330.1">
    <property type="nucleotide sequence ID" value="NZ_CP034929.1"/>
</dbReference>
<dbReference type="EMBL" id="JBHSQI010000005">
    <property type="protein sequence ID" value="MFC6154054.1"/>
    <property type="molecule type" value="Genomic_DNA"/>
</dbReference>
<evidence type="ECO:0000259" key="8">
    <source>
        <dbReference type="PROSITE" id="PS50850"/>
    </source>
</evidence>
<evidence type="ECO:0000256" key="7">
    <source>
        <dbReference type="SAM" id="Phobius"/>
    </source>
</evidence>
<dbReference type="InterPro" id="IPR036259">
    <property type="entry name" value="MFS_trans_sf"/>
</dbReference>
<keyword evidence="4 7" id="KW-0812">Transmembrane</keyword>
<reference evidence="10" key="1">
    <citation type="journal article" date="2019" name="Int. J. Syst. Evol. Microbiol.">
        <title>The Global Catalogue of Microorganisms (GCM) 10K type strain sequencing project: providing services to taxonomists for standard genome sequencing and annotation.</title>
        <authorList>
            <consortium name="The Broad Institute Genomics Platform"/>
            <consortium name="The Broad Institute Genome Sequencing Center for Infectious Disease"/>
            <person name="Wu L."/>
            <person name="Ma J."/>
        </authorList>
    </citation>
    <scope>NUCLEOTIDE SEQUENCE [LARGE SCALE GENOMIC DNA]</scope>
    <source>
        <strain evidence="10">DFY28</strain>
    </source>
</reference>
<dbReference type="Proteomes" id="UP001596098">
    <property type="component" value="Unassembled WGS sequence"/>
</dbReference>
<feature type="transmembrane region" description="Helical" evidence="7">
    <location>
        <begin position="99"/>
        <end position="119"/>
    </location>
</feature>
<comment type="caution">
    <text evidence="9">The sequence shown here is derived from an EMBL/GenBank/DDBJ whole genome shotgun (WGS) entry which is preliminary data.</text>
</comment>
<comment type="subcellular location">
    <subcellularLocation>
        <location evidence="1">Cell membrane</location>
        <topology evidence="1">Multi-pass membrane protein</topology>
    </subcellularLocation>
</comment>
<dbReference type="Gene3D" id="1.20.1250.20">
    <property type="entry name" value="MFS general substrate transporter like domains"/>
    <property type="match status" value="1"/>
</dbReference>
<dbReference type="InterPro" id="IPR020846">
    <property type="entry name" value="MFS_dom"/>
</dbReference>
<feature type="transmembrane region" description="Helical" evidence="7">
    <location>
        <begin position="125"/>
        <end position="146"/>
    </location>
</feature>
<dbReference type="PROSITE" id="PS50850">
    <property type="entry name" value="MFS"/>
    <property type="match status" value="1"/>
</dbReference>
<feature type="transmembrane region" description="Helical" evidence="7">
    <location>
        <begin position="70"/>
        <end position="92"/>
    </location>
</feature>
<evidence type="ECO:0000256" key="6">
    <source>
        <dbReference type="ARBA" id="ARBA00023136"/>
    </source>
</evidence>
<dbReference type="InterPro" id="IPR011701">
    <property type="entry name" value="MFS"/>
</dbReference>
<keyword evidence="3" id="KW-1003">Cell membrane</keyword>
<feature type="transmembrane region" description="Helical" evidence="7">
    <location>
        <begin position="272"/>
        <end position="292"/>
    </location>
</feature>
<feature type="transmembrane region" description="Helical" evidence="7">
    <location>
        <begin position="366"/>
        <end position="389"/>
    </location>
</feature>
<evidence type="ECO:0000256" key="1">
    <source>
        <dbReference type="ARBA" id="ARBA00004651"/>
    </source>
</evidence>
<evidence type="ECO:0000313" key="9">
    <source>
        <dbReference type="EMBL" id="MFC6154054.1"/>
    </source>
</evidence>
<evidence type="ECO:0000256" key="5">
    <source>
        <dbReference type="ARBA" id="ARBA00022989"/>
    </source>
</evidence>
<keyword evidence="2" id="KW-0813">Transport</keyword>
<dbReference type="CDD" id="cd06174">
    <property type="entry name" value="MFS"/>
    <property type="match status" value="1"/>
</dbReference>
<dbReference type="PANTHER" id="PTHR42718:SF47">
    <property type="entry name" value="METHYL VIOLOGEN RESISTANCE PROTEIN SMVA"/>
    <property type="match status" value="1"/>
</dbReference>
<evidence type="ECO:0000256" key="4">
    <source>
        <dbReference type="ARBA" id="ARBA00022692"/>
    </source>
</evidence>
<keyword evidence="5 7" id="KW-1133">Transmembrane helix</keyword>
<protein>
    <submittedName>
        <fullName evidence="9">Nitrate/nitrite transporter</fullName>
    </submittedName>
</protein>
<organism evidence="9 10">
    <name type="scientific">Nocardioides yefusunii</name>
    <dbReference type="NCBI Taxonomy" id="2500546"/>
    <lineage>
        <taxon>Bacteria</taxon>
        <taxon>Bacillati</taxon>
        <taxon>Actinomycetota</taxon>
        <taxon>Actinomycetes</taxon>
        <taxon>Propionibacteriales</taxon>
        <taxon>Nocardioidaceae</taxon>
        <taxon>Nocardioides</taxon>
    </lineage>
</organism>
<sequence>MNSPTPTDDGRGAAAETMQPVQLHDLGRRRAWAVWGVAVAVYALAVFNRSSLGVAGLLAADRFDIAATQLASFTVLQLIVYAGMQVPVGVMLDRYGPKVLLLGGAALMTAAQLMFAYVHSYPMAVLARGLVGAGDAMVFITVIRVVNSWFRPRQVPMLTQVTGWVGQLGSIAAATPLTLLLTHYGWTSAFGATSLLGILLLVAVAVVVKDSPFGRTRPPAAGTEHTSVRSVWANPGTRLGFWVHFTTQCSFTVFALLWGVPFLVKGQGWSEVAAGTLLIGMTGWVILSGFVIGTVTTRLPFARAQIAIGVVVGHAVMWSVVILWPGQAPVAVILLLAAAVATGGPASVIGFDLARTFNPARQIGKATGLVNVGGFIASLTTMALIGIVLDAVEPDGTDFYELGDFKVAMCTQVFVWVLGIAMILRCRSQARAFLEREYPGAGEKLRAGESWTPPD</sequence>
<evidence type="ECO:0000256" key="2">
    <source>
        <dbReference type="ARBA" id="ARBA00022448"/>
    </source>
</evidence>
<accession>A0ABW1QWY8</accession>
<name>A0ABW1QWY8_9ACTN</name>
<dbReference type="Pfam" id="PF07690">
    <property type="entry name" value="MFS_1"/>
    <property type="match status" value="1"/>
</dbReference>
<feature type="transmembrane region" description="Helical" evidence="7">
    <location>
        <begin position="239"/>
        <end position="260"/>
    </location>
</feature>
<feature type="transmembrane region" description="Helical" evidence="7">
    <location>
        <begin position="304"/>
        <end position="324"/>
    </location>
</feature>
<proteinExistence type="predicted"/>
<gene>
    <name evidence="9" type="ORF">ACFPWU_10330</name>
</gene>
<dbReference type="SUPFAM" id="SSF103473">
    <property type="entry name" value="MFS general substrate transporter"/>
    <property type="match status" value="1"/>
</dbReference>
<dbReference type="PANTHER" id="PTHR42718">
    <property type="entry name" value="MAJOR FACILITATOR SUPERFAMILY MULTIDRUG TRANSPORTER MFSC"/>
    <property type="match status" value="1"/>
</dbReference>
<keyword evidence="10" id="KW-1185">Reference proteome</keyword>
<feature type="transmembrane region" description="Helical" evidence="7">
    <location>
        <begin position="330"/>
        <end position="354"/>
    </location>
</feature>
<keyword evidence="6 7" id="KW-0472">Membrane</keyword>
<feature type="transmembrane region" description="Helical" evidence="7">
    <location>
        <begin position="32"/>
        <end position="50"/>
    </location>
</feature>
<feature type="transmembrane region" description="Helical" evidence="7">
    <location>
        <begin position="186"/>
        <end position="208"/>
    </location>
</feature>
<feature type="transmembrane region" description="Helical" evidence="7">
    <location>
        <begin position="405"/>
        <end position="424"/>
    </location>
</feature>
<evidence type="ECO:0000313" key="10">
    <source>
        <dbReference type="Proteomes" id="UP001596098"/>
    </source>
</evidence>
<feature type="domain" description="Major facilitator superfamily (MFS) profile" evidence="8">
    <location>
        <begin position="34"/>
        <end position="431"/>
    </location>
</feature>
<evidence type="ECO:0000256" key="3">
    <source>
        <dbReference type="ARBA" id="ARBA00022475"/>
    </source>
</evidence>
<feature type="transmembrane region" description="Helical" evidence="7">
    <location>
        <begin position="158"/>
        <end position="180"/>
    </location>
</feature>